<dbReference type="OrthoDB" id="9803668at2"/>
<evidence type="ECO:0000313" key="3">
    <source>
        <dbReference type="EMBL" id="MBM0243638.1"/>
    </source>
</evidence>
<dbReference type="EMBL" id="REGC01000001">
    <property type="protein sequence ID" value="RMB64314.1"/>
    <property type="molecule type" value="Genomic_DNA"/>
</dbReference>
<dbReference type="EMBL" id="JAACBX020000001">
    <property type="protein sequence ID" value="MBM0243638.1"/>
    <property type="molecule type" value="Genomic_DNA"/>
</dbReference>
<dbReference type="Proteomes" id="UP001518680">
    <property type="component" value="Unassembled WGS sequence"/>
</dbReference>
<dbReference type="PANTHER" id="PTHR47618:SF1">
    <property type="entry name" value="BIFUNCTIONAL OLIGORIBONUCLEASE AND PAP PHOSPHATASE NRNA"/>
    <property type="match status" value="1"/>
</dbReference>
<dbReference type="PANTHER" id="PTHR47618">
    <property type="entry name" value="BIFUNCTIONAL OLIGORIBONUCLEASE AND PAP PHOSPHATASE NRNA"/>
    <property type="match status" value="1"/>
</dbReference>
<dbReference type="InterPro" id="IPR038763">
    <property type="entry name" value="DHH_sf"/>
</dbReference>
<organism evidence="4 5">
    <name type="scientific">Corynebacterium macginleyi</name>
    <dbReference type="NCBI Taxonomy" id="38290"/>
    <lineage>
        <taxon>Bacteria</taxon>
        <taxon>Bacillati</taxon>
        <taxon>Actinomycetota</taxon>
        <taxon>Actinomycetes</taxon>
        <taxon>Mycobacteriales</taxon>
        <taxon>Corynebacteriaceae</taxon>
        <taxon>Corynebacterium</taxon>
    </lineage>
</organism>
<reference evidence="3 6" key="2">
    <citation type="submission" date="2021-01" db="EMBL/GenBank/DDBJ databases">
        <title>Complete genome sequences of Corynebacterium macginleyi strains isolated from infectious keratitis.</title>
        <authorList>
            <person name="Sagerfors S."/>
            <person name="Poehlein A."/>
            <person name="Soderquist B."/>
            <person name="Bruggemann H."/>
        </authorList>
    </citation>
    <scope>NUCLEOTIDE SEQUENCE [LARGE SCALE GENOMIC DNA]</scope>
    <source>
        <strain evidence="3 6">12T220</strain>
    </source>
</reference>
<feature type="domain" description="DDH" evidence="1">
    <location>
        <begin position="18"/>
        <end position="163"/>
    </location>
</feature>
<reference evidence="4 5" key="1">
    <citation type="submission" date="2018-10" db="EMBL/GenBank/DDBJ databases">
        <title>Corynebacterium macginleyi genome sequencing and assembly of the type strain and two clinical samples.</title>
        <authorList>
            <person name="Bernier A.-M."/>
            <person name="Bernard K."/>
        </authorList>
    </citation>
    <scope>NUCLEOTIDE SEQUENCE [LARGE SCALE GENOMIC DNA]</scope>
    <source>
        <strain evidence="4 5">NML 120205</strain>
    </source>
</reference>
<gene>
    <name evidence="4" type="ORF">D9543_00575</name>
    <name evidence="3" type="ORF">GWO63_004995</name>
</gene>
<dbReference type="Proteomes" id="UP000270649">
    <property type="component" value="Unassembled WGS sequence"/>
</dbReference>
<proteinExistence type="predicted"/>
<dbReference type="AlphaFoldDB" id="A0A3M0H4Y9"/>
<dbReference type="Pfam" id="PF01368">
    <property type="entry name" value="DHH"/>
    <property type="match status" value="1"/>
</dbReference>
<dbReference type="SUPFAM" id="SSF64182">
    <property type="entry name" value="DHH phosphoesterases"/>
    <property type="match status" value="1"/>
</dbReference>
<accession>A0A3M0H4Y9</accession>
<evidence type="ECO:0000313" key="5">
    <source>
        <dbReference type="Proteomes" id="UP000270649"/>
    </source>
</evidence>
<dbReference type="Pfam" id="PF02272">
    <property type="entry name" value="DHHA1"/>
    <property type="match status" value="1"/>
</dbReference>
<evidence type="ECO:0000259" key="1">
    <source>
        <dbReference type="Pfam" id="PF01368"/>
    </source>
</evidence>
<comment type="caution">
    <text evidence="4">The sequence shown here is derived from an EMBL/GenBank/DDBJ whole genome shotgun (WGS) entry which is preliminary data.</text>
</comment>
<sequence>MTCKEYQDAVDAISGAQSICIVTHLRPDADAIGSATALLLALKQRGKNACAVIGQDKDFAPNLYSIPAAEQVKVMRELPQGYDLYVTVDCGAIDRTGLFSADIASKAATGRVLCIDHHSSNAGFGSVNLVDSECESTTVVILTILDMLSVQIESNIAHCLYAGLVTDTGSFRWGRPTMHDVATRLMQFGLDTKQIATDLLDATTPDDLQMIGRVLAGLRIEYAGELGVGILVAGLADIDGHSDSAVESLVDFVRALEDTELGVVFKEQSPGIWAVSLRSTTINCVALAATFGGGGHVPAAGYMTSGSEESIIAELVSAINEH</sequence>
<dbReference type="InterPro" id="IPR001667">
    <property type="entry name" value="DDH_dom"/>
</dbReference>
<dbReference type="Gene3D" id="3.10.310.30">
    <property type="match status" value="1"/>
</dbReference>
<dbReference type="GO" id="GO:0003676">
    <property type="term" value="F:nucleic acid binding"/>
    <property type="evidence" value="ECO:0007669"/>
    <property type="project" value="InterPro"/>
</dbReference>
<dbReference type="InterPro" id="IPR051319">
    <property type="entry name" value="Oligoribo/pAp-PDE_c-di-AMP_PDE"/>
</dbReference>
<name>A0A3M0H4Y9_9CORY</name>
<feature type="domain" description="DHHA1" evidence="2">
    <location>
        <begin position="239"/>
        <end position="320"/>
    </location>
</feature>
<keyword evidence="6" id="KW-1185">Reference proteome</keyword>
<evidence type="ECO:0000259" key="2">
    <source>
        <dbReference type="Pfam" id="PF02272"/>
    </source>
</evidence>
<dbReference type="RefSeq" id="WP_121927196.1">
    <property type="nucleotide sequence ID" value="NZ_CP068291.1"/>
</dbReference>
<protein>
    <submittedName>
        <fullName evidence="4">Bifunctional oligoribonuclease/PAP phosphatase NrnA</fullName>
    </submittedName>
</protein>
<dbReference type="Gene3D" id="3.90.1640.10">
    <property type="entry name" value="inorganic pyrophosphatase (n-terminal core)"/>
    <property type="match status" value="1"/>
</dbReference>
<dbReference type="InterPro" id="IPR003156">
    <property type="entry name" value="DHHA1_dom"/>
</dbReference>
<evidence type="ECO:0000313" key="6">
    <source>
        <dbReference type="Proteomes" id="UP001518680"/>
    </source>
</evidence>
<evidence type="ECO:0000313" key="4">
    <source>
        <dbReference type="EMBL" id="RMB64314.1"/>
    </source>
</evidence>